<sequence length="68" mass="7253">MTTACRACQAGLEHCHGALIHHAYQRDECTEPDCFAAHAAHDVHLDCSSVGCVCDEVLTGFGSAHRVS</sequence>
<dbReference type="OrthoDB" id="3629104at2"/>
<keyword evidence="2" id="KW-1185">Reference proteome</keyword>
<dbReference type="Proteomes" id="UP000467006">
    <property type="component" value="Chromosome"/>
</dbReference>
<organism evidence="1 2">
    <name type="scientific">Mycolicibacterium duvalii</name>
    <dbReference type="NCBI Taxonomy" id="39688"/>
    <lineage>
        <taxon>Bacteria</taxon>
        <taxon>Bacillati</taxon>
        <taxon>Actinomycetota</taxon>
        <taxon>Actinomycetes</taxon>
        <taxon>Mycobacteriales</taxon>
        <taxon>Mycobacteriaceae</taxon>
        <taxon>Mycolicibacterium</taxon>
    </lineage>
</organism>
<reference evidence="1 2" key="1">
    <citation type="journal article" date="2019" name="Emerg. Microbes Infect.">
        <title>Comprehensive subspecies identification of 175 nontuberculous mycobacteria species based on 7547 genomic profiles.</title>
        <authorList>
            <person name="Matsumoto Y."/>
            <person name="Kinjo T."/>
            <person name="Motooka D."/>
            <person name="Nabeya D."/>
            <person name="Jung N."/>
            <person name="Uechi K."/>
            <person name="Horii T."/>
            <person name="Iida T."/>
            <person name="Fujita J."/>
            <person name="Nakamura S."/>
        </authorList>
    </citation>
    <scope>NUCLEOTIDE SEQUENCE [LARGE SCALE GENOMIC DNA]</scope>
    <source>
        <strain evidence="1 2">JCM 6396</strain>
    </source>
</reference>
<dbReference type="AlphaFoldDB" id="A0A7I7K6I4"/>
<protein>
    <submittedName>
        <fullName evidence="1">Uncharacterized protein</fullName>
    </submittedName>
</protein>
<proteinExistence type="predicted"/>
<dbReference type="RefSeq" id="WP_098006755.1">
    <property type="nucleotide sequence ID" value="NZ_AP022563.1"/>
</dbReference>
<dbReference type="EMBL" id="AP022563">
    <property type="protein sequence ID" value="BBX19705.1"/>
    <property type="molecule type" value="Genomic_DNA"/>
</dbReference>
<evidence type="ECO:0000313" key="1">
    <source>
        <dbReference type="EMBL" id="BBX19705.1"/>
    </source>
</evidence>
<accession>A0A7I7K6I4</accession>
<evidence type="ECO:0000313" key="2">
    <source>
        <dbReference type="Proteomes" id="UP000467006"/>
    </source>
</evidence>
<name>A0A7I7K6I4_9MYCO</name>
<gene>
    <name evidence="1" type="ORF">MDUV_45650</name>
</gene>
<dbReference type="KEGG" id="mdu:MDUV_45650"/>